<evidence type="ECO:0000313" key="1">
    <source>
        <dbReference type="EMBL" id="EAT87005.1"/>
    </source>
</evidence>
<sequence>MASWTADVKNGWKRGRMVLEYIMGLWFVHNCNDQHVPLQVPALLKKLSATFMDIRW</sequence>
<organism evidence="1 2">
    <name type="scientific">Phaeosphaeria nodorum (strain SN15 / ATCC MYA-4574 / FGSC 10173)</name>
    <name type="common">Glume blotch fungus</name>
    <name type="synonym">Parastagonospora nodorum</name>
    <dbReference type="NCBI Taxonomy" id="321614"/>
    <lineage>
        <taxon>Eukaryota</taxon>
        <taxon>Fungi</taxon>
        <taxon>Dikarya</taxon>
        <taxon>Ascomycota</taxon>
        <taxon>Pezizomycotina</taxon>
        <taxon>Dothideomycetes</taxon>
        <taxon>Pleosporomycetidae</taxon>
        <taxon>Pleosporales</taxon>
        <taxon>Pleosporineae</taxon>
        <taxon>Phaeosphaeriaceae</taxon>
        <taxon>Parastagonospora</taxon>
    </lineage>
</organism>
<dbReference type="KEGG" id="pno:SNOG_05941"/>
<proteinExistence type="predicted"/>
<accession>Q0UQM3</accession>
<dbReference type="Proteomes" id="UP000001055">
    <property type="component" value="Unassembled WGS sequence"/>
</dbReference>
<reference evidence="2" key="1">
    <citation type="journal article" date="2007" name="Plant Cell">
        <title>Dothideomycete-plant interactions illuminated by genome sequencing and EST analysis of the wheat pathogen Stagonospora nodorum.</title>
        <authorList>
            <person name="Hane J.K."/>
            <person name="Lowe R.G."/>
            <person name="Solomon P.S."/>
            <person name="Tan K.C."/>
            <person name="Schoch C.L."/>
            <person name="Spatafora J.W."/>
            <person name="Crous P.W."/>
            <person name="Kodira C."/>
            <person name="Birren B.W."/>
            <person name="Galagan J.E."/>
            <person name="Torriani S.F."/>
            <person name="McDonald B.A."/>
            <person name="Oliver R.P."/>
        </authorList>
    </citation>
    <scope>NUCLEOTIDE SEQUENCE [LARGE SCALE GENOMIC DNA]</scope>
    <source>
        <strain evidence="2">SN15 / ATCC MYA-4574 / FGSC 10173</strain>
    </source>
</reference>
<gene>
    <name evidence="1" type="ORF">SNOG_05941</name>
</gene>
<name>Q0UQM3_PHANO</name>
<protein>
    <submittedName>
        <fullName evidence="1">Uncharacterized protein</fullName>
    </submittedName>
</protein>
<dbReference type="AlphaFoldDB" id="Q0UQM3"/>
<dbReference type="GeneID" id="5973208"/>
<dbReference type="RefSeq" id="XP_001796331.1">
    <property type="nucleotide sequence ID" value="XM_001796279.1"/>
</dbReference>
<evidence type="ECO:0000313" key="2">
    <source>
        <dbReference type="Proteomes" id="UP000001055"/>
    </source>
</evidence>
<dbReference type="EMBL" id="CH445332">
    <property type="protein sequence ID" value="EAT87005.1"/>
    <property type="molecule type" value="Genomic_DNA"/>
</dbReference>
<dbReference type="InParanoid" id="Q0UQM3"/>